<dbReference type="CDD" id="cd04188">
    <property type="entry name" value="DPG_synthase"/>
    <property type="match status" value="1"/>
</dbReference>
<keyword evidence="9" id="KW-0735">Signal-anchor</keyword>
<evidence type="ECO:0000256" key="6">
    <source>
        <dbReference type="ARBA" id="ARBA00022679"/>
    </source>
</evidence>
<keyword evidence="5" id="KW-0328">Glycosyltransferase</keyword>
<dbReference type="OrthoDB" id="952827at2"/>
<keyword evidence="6 15" id="KW-0808">Transferase</keyword>
<dbReference type="InterPro" id="IPR035518">
    <property type="entry name" value="DPG_synthase"/>
</dbReference>
<comment type="similarity">
    <text evidence="3">Belongs to the glycosyltransferase 2 family.</text>
</comment>
<dbReference type="Pfam" id="PF00072">
    <property type="entry name" value="Response_reg"/>
    <property type="match status" value="1"/>
</dbReference>
<dbReference type="InterPro" id="IPR011006">
    <property type="entry name" value="CheY-like_superfamily"/>
</dbReference>
<name>A0A3D9HBA4_9FLAO</name>
<dbReference type="RefSeq" id="WP_115815860.1">
    <property type="nucleotide sequence ID" value="NZ_QRDV01000001.1"/>
</dbReference>
<keyword evidence="10" id="KW-1133">Transmembrane helix</keyword>
<comment type="caution">
    <text evidence="15">The sequence shown here is derived from an EMBL/GenBank/DDBJ whole genome shotgun (WGS) entry which is preliminary data.</text>
</comment>
<organism evidence="15 16">
    <name type="scientific">Winogradskyella eximia</name>
    <dbReference type="NCBI Taxonomy" id="262006"/>
    <lineage>
        <taxon>Bacteria</taxon>
        <taxon>Pseudomonadati</taxon>
        <taxon>Bacteroidota</taxon>
        <taxon>Flavobacteriia</taxon>
        <taxon>Flavobacteriales</taxon>
        <taxon>Flavobacteriaceae</taxon>
        <taxon>Winogradskyella</taxon>
    </lineage>
</organism>
<dbReference type="InterPro" id="IPR029044">
    <property type="entry name" value="Nucleotide-diphossugar_trans"/>
</dbReference>
<evidence type="ECO:0000256" key="12">
    <source>
        <dbReference type="ARBA" id="ARBA00045097"/>
    </source>
</evidence>
<keyword evidence="13" id="KW-0597">Phosphoprotein</keyword>
<evidence type="ECO:0000256" key="5">
    <source>
        <dbReference type="ARBA" id="ARBA00022676"/>
    </source>
</evidence>
<evidence type="ECO:0000256" key="2">
    <source>
        <dbReference type="ARBA" id="ARBA00004922"/>
    </source>
</evidence>
<evidence type="ECO:0000313" key="16">
    <source>
        <dbReference type="Proteomes" id="UP000256980"/>
    </source>
</evidence>
<keyword evidence="8" id="KW-0256">Endoplasmic reticulum</keyword>
<keyword evidence="7" id="KW-0812">Transmembrane</keyword>
<evidence type="ECO:0000259" key="14">
    <source>
        <dbReference type="PROSITE" id="PS50110"/>
    </source>
</evidence>
<dbReference type="InterPro" id="IPR001173">
    <property type="entry name" value="Glyco_trans_2-like"/>
</dbReference>
<reference evidence="15 16" key="1">
    <citation type="submission" date="2018-07" db="EMBL/GenBank/DDBJ databases">
        <title>Genomic Encyclopedia of Type Strains, Phase III (KMG-III): the genomes of soil and plant-associated and newly described type strains.</title>
        <authorList>
            <person name="Whitman W."/>
        </authorList>
    </citation>
    <scope>NUCLEOTIDE SEQUENCE [LARGE SCALE GENOMIC DNA]</scope>
    <source>
        <strain evidence="15 16">CECT 7946</strain>
    </source>
</reference>
<proteinExistence type="inferred from homology"/>
<dbReference type="Gene3D" id="3.90.550.10">
    <property type="entry name" value="Spore Coat Polysaccharide Biosynthesis Protein SpsA, Chain A"/>
    <property type="match status" value="1"/>
</dbReference>
<evidence type="ECO:0000256" key="9">
    <source>
        <dbReference type="ARBA" id="ARBA00022968"/>
    </source>
</evidence>
<dbReference type="SUPFAM" id="SSF53448">
    <property type="entry name" value="Nucleotide-diphospho-sugar transferases"/>
    <property type="match status" value="1"/>
</dbReference>
<feature type="modified residue" description="4-aspartylphosphate" evidence="13">
    <location>
        <position position="51"/>
    </location>
</feature>
<dbReference type="EC" id="2.4.1.117" evidence="4"/>
<protein>
    <recommendedName>
        <fullName evidence="4">dolichyl-phosphate beta-glucosyltransferase</fullName>
        <ecNumber evidence="4">2.4.1.117</ecNumber>
    </recommendedName>
</protein>
<keyword evidence="11" id="KW-0472">Membrane</keyword>
<keyword evidence="16" id="KW-1185">Reference proteome</keyword>
<evidence type="ECO:0000256" key="1">
    <source>
        <dbReference type="ARBA" id="ARBA00004389"/>
    </source>
</evidence>
<evidence type="ECO:0000256" key="10">
    <source>
        <dbReference type="ARBA" id="ARBA00022989"/>
    </source>
</evidence>
<dbReference type="PANTHER" id="PTHR10859:SF91">
    <property type="entry name" value="DOLICHYL-PHOSPHATE BETA-GLUCOSYLTRANSFERASE"/>
    <property type="match status" value="1"/>
</dbReference>
<comment type="catalytic activity">
    <reaction evidence="12">
        <text>a di-trans,poly-cis-dolichyl phosphate + UDP-alpha-D-glucose = a di-trans,poly-cis-dolichyl beta-D-glucosyl phosphate + UDP</text>
        <dbReference type="Rhea" id="RHEA:15401"/>
        <dbReference type="Rhea" id="RHEA-COMP:19498"/>
        <dbReference type="Rhea" id="RHEA-COMP:19502"/>
        <dbReference type="ChEBI" id="CHEBI:57525"/>
        <dbReference type="ChEBI" id="CHEBI:57683"/>
        <dbReference type="ChEBI" id="CHEBI:58223"/>
        <dbReference type="ChEBI" id="CHEBI:58885"/>
        <dbReference type="EC" id="2.4.1.117"/>
    </reaction>
    <physiologicalReaction direction="left-to-right" evidence="12">
        <dbReference type="Rhea" id="RHEA:15402"/>
    </physiologicalReaction>
</comment>
<dbReference type="Proteomes" id="UP000256980">
    <property type="component" value="Unassembled WGS sequence"/>
</dbReference>
<dbReference type="AlphaFoldDB" id="A0A3D9HBA4"/>
<comment type="pathway">
    <text evidence="2">Protein modification; protein glycosylation.</text>
</comment>
<dbReference type="GO" id="GO:0006487">
    <property type="term" value="P:protein N-linked glycosylation"/>
    <property type="evidence" value="ECO:0007669"/>
    <property type="project" value="TreeGrafter"/>
</dbReference>
<sequence>MKILAIDDQQLVLLPLEKRLLEFGYEVKIETDASKGLELYDTFNPDLVIVDINMPGVSGLEVVKYIRNTKNDETPIMVLSGNTKDDTITQAFELGIDDYMKKPLSLNEISARVKRLIGTPETKNIITKSDVMIQERCVGVVIPCYNEEERLLSDEFISYIDKNSGYHLCFVNDGSKDKTLEVLKDLQKGREDFITVYDCEKNGGKAEAVRLGMLHMAKKEDLDYIGFLDADLSTDLADFDDLVKTIETSDFKIVSGSRISRMGANITKESARKIISLTINFIIRKILKMDFKDTQCGAKIFHKDVIDIAFGEKFVTQWIFDVEIFKRMSIHFGLKKAKAMLCEQPLKRWIHADGSKLSMKDSVKIVGQLGQIAWVYRNKKQNTKAAVSNNLKVA</sequence>
<comment type="subcellular location">
    <subcellularLocation>
        <location evidence="1">Endoplasmic reticulum membrane</location>
        <topology evidence="1">Single-pass membrane protein</topology>
    </subcellularLocation>
</comment>
<evidence type="ECO:0000256" key="8">
    <source>
        <dbReference type="ARBA" id="ARBA00022824"/>
    </source>
</evidence>
<dbReference type="InterPro" id="IPR001789">
    <property type="entry name" value="Sig_transdc_resp-reg_receiver"/>
</dbReference>
<dbReference type="SMART" id="SM00448">
    <property type="entry name" value="REC"/>
    <property type="match status" value="1"/>
</dbReference>
<dbReference type="GO" id="GO:0004581">
    <property type="term" value="F:dolichyl-phosphate beta-glucosyltransferase activity"/>
    <property type="evidence" value="ECO:0007669"/>
    <property type="project" value="UniProtKB-EC"/>
</dbReference>
<evidence type="ECO:0000256" key="7">
    <source>
        <dbReference type="ARBA" id="ARBA00022692"/>
    </source>
</evidence>
<dbReference type="PANTHER" id="PTHR10859">
    <property type="entry name" value="GLYCOSYL TRANSFERASE"/>
    <property type="match status" value="1"/>
</dbReference>
<dbReference type="EMBL" id="QRDV01000001">
    <property type="protein sequence ID" value="RED46744.1"/>
    <property type="molecule type" value="Genomic_DNA"/>
</dbReference>
<dbReference type="SUPFAM" id="SSF52172">
    <property type="entry name" value="CheY-like"/>
    <property type="match status" value="1"/>
</dbReference>
<dbReference type="Gene3D" id="3.40.50.2300">
    <property type="match status" value="1"/>
</dbReference>
<evidence type="ECO:0000256" key="4">
    <source>
        <dbReference type="ARBA" id="ARBA00012583"/>
    </source>
</evidence>
<gene>
    <name evidence="15" type="ORF">DFQ10_101517</name>
</gene>
<evidence type="ECO:0000256" key="13">
    <source>
        <dbReference type="PROSITE-ProRule" id="PRU00169"/>
    </source>
</evidence>
<dbReference type="PROSITE" id="PS50110">
    <property type="entry name" value="RESPONSE_REGULATORY"/>
    <property type="match status" value="1"/>
</dbReference>
<evidence type="ECO:0000256" key="3">
    <source>
        <dbReference type="ARBA" id="ARBA00006739"/>
    </source>
</evidence>
<dbReference type="Pfam" id="PF00535">
    <property type="entry name" value="Glycos_transf_2"/>
    <property type="match status" value="1"/>
</dbReference>
<dbReference type="GO" id="GO:0000160">
    <property type="term" value="P:phosphorelay signal transduction system"/>
    <property type="evidence" value="ECO:0007669"/>
    <property type="project" value="InterPro"/>
</dbReference>
<feature type="domain" description="Response regulatory" evidence="14">
    <location>
        <begin position="2"/>
        <end position="117"/>
    </location>
</feature>
<evidence type="ECO:0000256" key="11">
    <source>
        <dbReference type="ARBA" id="ARBA00023136"/>
    </source>
</evidence>
<accession>A0A3D9HBA4</accession>
<evidence type="ECO:0000313" key="15">
    <source>
        <dbReference type="EMBL" id="RED46744.1"/>
    </source>
</evidence>